<dbReference type="EMBL" id="GECU01033366">
    <property type="protein sequence ID" value="JAS74340.1"/>
    <property type="molecule type" value="Transcribed_RNA"/>
</dbReference>
<evidence type="ECO:0000259" key="2">
    <source>
        <dbReference type="Pfam" id="PF19031"/>
    </source>
</evidence>
<dbReference type="InterPro" id="IPR043987">
    <property type="entry name" value="CCZ1/INTU/HSP4_longin_1"/>
</dbReference>
<gene>
    <name evidence="3" type="ORF">g.27355</name>
</gene>
<dbReference type="GO" id="GO:0006605">
    <property type="term" value="P:protein targeting"/>
    <property type="evidence" value="ECO:0007669"/>
    <property type="project" value="TreeGrafter"/>
</dbReference>
<feature type="compositionally biased region" description="Basic and acidic residues" evidence="1">
    <location>
        <begin position="258"/>
        <end position="269"/>
    </location>
</feature>
<feature type="domain" description="CCZ1/INTU/HSP4 first Longin" evidence="2">
    <location>
        <begin position="6"/>
        <end position="109"/>
    </location>
</feature>
<dbReference type="AlphaFoldDB" id="A0A1B6HI00"/>
<reference evidence="3" key="1">
    <citation type="submission" date="2015-11" db="EMBL/GenBank/DDBJ databases">
        <title>De novo transcriptome assembly of four potential Pierce s Disease insect vectors from Arizona vineyards.</title>
        <authorList>
            <person name="Tassone E.E."/>
        </authorList>
    </citation>
    <scope>NUCLEOTIDE SEQUENCE</scope>
</reference>
<name>A0A1B6HI00_9HEMI</name>
<proteinExistence type="predicted"/>
<protein>
    <recommendedName>
        <fullName evidence="2">CCZ1/INTU/HSP4 first Longin domain-containing protein</fullName>
    </recommendedName>
</protein>
<dbReference type="GO" id="GO:0005765">
    <property type="term" value="C:lysosomal membrane"/>
    <property type="evidence" value="ECO:0007669"/>
    <property type="project" value="TreeGrafter"/>
</dbReference>
<feature type="region of interest" description="Disordered" evidence="1">
    <location>
        <begin position="445"/>
        <end position="505"/>
    </location>
</feature>
<feature type="region of interest" description="Disordered" evidence="1">
    <location>
        <begin position="518"/>
        <end position="553"/>
    </location>
</feature>
<accession>A0A1B6HI00</accession>
<dbReference type="GO" id="GO:0005085">
    <property type="term" value="F:guanyl-nucleotide exchange factor activity"/>
    <property type="evidence" value="ECO:0007669"/>
    <property type="project" value="TreeGrafter"/>
</dbReference>
<sequence length="553" mass="62032">MAKELLIVFVYDCERCQKEEDDPHDAVVYFYPSWVSEQQRLALVGQLMGVNQFLSTVFSSPSILALQTGKFAMKPLGRFILCVGTDRNIPDVVLETRINTLYRLIRFYHLDFETMSNKSGPQFSERLNLIFETYLPILQYAGNIFGSIPTFNLPKSASSVFLEAIQILQCFQDKTGVLGGVVLYQNKVVATQMSANLTKLLVITDPYRIKLPAEAVSTQFRLPVGVQLITVFVEKSEMDRLAKEVRDMRAALQSTKLKQQEIHSKEKTPAVKPSTSKELPPAPSYGMKRDISRIFTVMEEVEGEGDVEGEKVPDVVRDAVKARKTARFLSVAPAGFVIPDLPVTKRAQTTDDIQSKLSASGGSRLSIGYCSLRTLDAEMYANDMSSTVDRYCSLGTLTSEEGGESEQLRPYYNTICDPNFPLFHRSGLPASQALYDSRVTHHYRELSEETNQGKKQRPRSFAVSLDEDRGKKQQARRALNLPLSNTSTDSKDMVPMTELGSRKPNLTIPLTPLMAKLSLLAMEQHRGESTSPSPGPRPTRPVRRSRAQRERQR</sequence>
<dbReference type="GO" id="GO:0031085">
    <property type="term" value="C:BLOC-3 complex"/>
    <property type="evidence" value="ECO:0007669"/>
    <property type="project" value="TreeGrafter"/>
</dbReference>
<dbReference type="GO" id="GO:0031410">
    <property type="term" value="C:cytoplasmic vesicle"/>
    <property type="evidence" value="ECO:0007669"/>
    <property type="project" value="TreeGrafter"/>
</dbReference>
<evidence type="ECO:0000313" key="3">
    <source>
        <dbReference type="EMBL" id="JAS74340.1"/>
    </source>
</evidence>
<dbReference type="PANTHER" id="PTHR14407:SF9">
    <property type="entry name" value="BLOC-3 COMPLEX MEMBER HPS4"/>
    <property type="match status" value="1"/>
</dbReference>
<feature type="region of interest" description="Disordered" evidence="1">
    <location>
        <begin position="254"/>
        <end position="283"/>
    </location>
</feature>
<dbReference type="PANTHER" id="PTHR14407">
    <property type="entry name" value="HERMANSKY-PUDLAK SYNDROME 4 PROTEIN LIGHT-EAR PROTEIN-RELATED"/>
    <property type="match status" value="1"/>
</dbReference>
<dbReference type="InterPro" id="IPR026091">
    <property type="entry name" value="HPS4"/>
</dbReference>
<feature type="non-terminal residue" evidence="3">
    <location>
        <position position="553"/>
    </location>
</feature>
<dbReference type="GO" id="GO:0016192">
    <property type="term" value="P:vesicle-mediated transport"/>
    <property type="evidence" value="ECO:0007669"/>
    <property type="project" value="InterPro"/>
</dbReference>
<organism evidence="3">
    <name type="scientific">Homalodisca liturata</name>
    <dbReference type="NCBI Taxonomy" id="320908"/>
    <lineage>
        <taxon>Eukaryota</taxon>
        <taxon>Metazoa</taxon>
        <taxon>Ecdysozoa</taxon>
        <taxon>Arthropoda</taxon>
        <taxon>Hexapoda</taxon>
        <taxon>Insecta</taxon>
        <taxon>Pterygota</taxon>
        <taxon>Neoptera</taxon>
        <taxon>Paraneoptera</taxon>
        <taxon>Hemiptera</taxon>
        <taxon>Auchenorrhyncha</taxon>
        <taxon>Membracoidea</taxon>
        <taxon>Cicadellidae</taxon>
        <taxon>Cicadellinae</taxon>
        <taxon>Proconiini</taxon>
        <taxon>Homalodisca</taxon>
    </lineage>
</organism>
<evidence type="ECO:0000256" key="1">
    <source>
        <dbReference type="SAM" id="MobiDB-lite"/>
    </source>
</evidence>
<dbReference type="GO" id="GO:0031267">
    <property type="term" value="F:small GTPase binding"/>
    <property type="evidence" value="ECO:0007669"/>
    <property type="project" value="TreeGrafter"/>
</dbReference>
<dbReference type="Pfam" id="PF19031">
    <property type="entry name" value="Intu_longin_1"/>
    <property type="match status" value="1"/>
</dbReference>